<keyword evidence="3" id="KW-1185">Reference proteome</keyword>
<accession>A0A8J3VZ72</accession>
<dbReference type="EMBL" id="BOOG01000017">
    <property type="protein sequence ID" value="GIH69753.1"/>
    <property type="molecule type" value="Genomic_DNA"/>
</dbReference>
<dbReference type="AlphaFoldDB" id="A0A8J3VZ72"/>
<evidence type="ECO:0000313" key="2">
    <source>
        <dbReference type="EMBL" id="GIH69753.1"/>
    </source>
</evidence>
<protein>
    <submittedName>
        <fullName evidence="2">Uncharacterized protein</fullName>
    </submittedName>
</protein>
<name>A0A8J3VZ72_9ACTN</name>
<evidence type="ECO:0000313" key="3">
    <source>
        <dbReference type="Proteomes" id="UP000610966"/>
    </source>
</evidence>
<dbReference type="RefSeq" id="WP_204014905.1">
    <property type="nucleotide sequence ID" value="NZ_BOOG01000017.1"/>
</dbReference>
<dbReference type="Proteomes" id="UP000610966">
    <property type="component" value="Unassembled WGS sequence"/>
</dbReference>
<comment type="caution">
    <text evidence="2">The sequence shown here is derived from an EMBL/GenBank/DDBJ whole genome shotgun (WGS) entry which is preliminary data.</text>
</comment>
<organism evidence="2 3">
    <name type="scientific">Sphaerimonospora thailandensis</name>
    <dbReference type="NCBI Taxonomy" id="795644"/>
    <lineage>
        <taxon>Bacteria</taxon>
        <taxon>Bacillati</taxon>
        <taxon>Actinomycetota</taxon>
        <taxon>Actinomycetes</taxon>
        <taxon>Streptosporangiales</taxon>
        <taxon>Streptosporangiaceae</taxon>
        <taxon>Sphaerimonospora</taxon>
    </lineage>
</organism>
<evidence type="ECO:0000256" key="1">
    <source>
        <dbReference type="SAM" id="MobiDB-lite"/>
    </source>
</evidence>
<sequence>MDAAYFHLYGVSRDDVDYIMDTFRAFQNVTPGLFAETKKAILEIYDAMQDAVEGRKPYQTPLDPPPGHGPRHPTR</sequence>
<gene>
    <name evidence="2" type="ORF">Mth01_20060</name>
</gene>
<proteinExistence type="predicted"/>
<reference evidence="2" key="1">
    <citation type="submission" date="2021-01" db="EMBL/GenBank/DDBJ databases">
        <title>Whole genome shotgun sequence of Sphaerimonospora thailandensis NBRC 107569.</title>
        <authorList>
            <person name="Komaki H."/>
            <person name="Tamura T."/>
        </authorList>
    </citation>
    <scope>NUCLEOTIDE SEQUENCE</scope>
    <source>
        <strain evidence="2">NBRC 107569</strain>
    </source>
</reference>
<feature type="region of interest" description="Disordered" evidence="1">
    <location>
        <begin position="53"/>
        <end position="75"/>
    </location>
</feature>